<dbReference type="VEuPathDB" id="FungiDB:SAPIO_CDS0419"/>
<gene>
    <name evidence="2" type="ORF">SAPIO_CDS0419</name>
</gene>
<dbReference type="GeneID" id="27718571"/>
<proteinExistence type="predicted"/>
<keyword evidence="1" id="KW-0732">Signal</keyword>
<dbReference type="KEGG" id="sapo:SAPIO_CDS0419"/>
<accession>A0A084GGZ1</accession>
<dbReference type="Proteomes" id="UP000028545">
    <property type="component" value="Unassembled WGS sequence"/>
</dbReference>
<protein>
    <submittedName>
        <fullName evidence="2">Uncharacterized protein</fullName>
    </submittedName>
</protein>
<organism evidence="2 3">
    <name type="scientific">Pseudallescheria apiosperma</name>
    <name type="common">Scedosporium apiospermum</name>
    <dbReference type="NCBI Taxonomy" id="563466"/>
    <lineage>
        <taxon>Eukaryota</taxon>
        <taxon>Fungi</taxon>
        <taxon>Dikarya</taxon>
        <taxon>Ascomycota</taxon>
        <taxon>Pezizomycotina</taxon>
        <taxon>Sordariomycetes</taxon>
        <taxon>Hypocreomycetidae</taxon>
        <taxon>Microascales</taxon>
        <taxon>Microascaceae</taxon>
        <taxon>Scedosporium</taxon>
    </lineage>
</organism>
<dbReference type="HOGENOM" id="CLU_1778536_0_0_1"/>
<name>A0A084GGZ1_PSEDA</name>
<keyword evidence="3" id="KW-1185">Reference proteome</keyword>
<reference evidence="2 3" key="1">
    <citation type="journal article" date="2014" name="Genome Announc.">
        <title>Draft genome sequence of the pathogenic fungus Scedosporium apiospermum.</title>
        <authorList>
            <person name="Vandeputte P."/>
            <person name="Ghamrawi S."/>
            <person name="Rechenmann M."/>
            <person name="Iltis A."/>
            <person name="Giraud S."/>
            <person name="Fleury M."/>
            <person name="Thornton C."/>
            <person name="Delhaes L."/>
            <person name="Meyer W."/>
            <person name="Papon N."/>
            <person name="Bouchara J.P."/>
        </authorList>
    </citation>
    <scope>NUCLEOTIDE SEQUENCE [LARGE SCALE GENOMIC DNA]</scope>
    <source>
        <strain evidence="2 3">IHEM 14462</strain>
    </source>
</reference>
<dbReference type="AlphaFoldDB" id="A0A084GGZ1"/>
<comment type="caution">
    <text evidence="2">The sequence shown here is derived from an EMBL/GenBank/DDBJ whole genome shotgun (WGS) entry which is preliminary data.</text>
</comment>
<feature type="chain" id="PRO_5001775823" evidence="1">
    <location>
        <begin position="21"/>
        <end position="146"/>
    </location>
</feature>
<evidence type="ECO:0000256" key="1">
    <source>
        <dbReference type="SAM" id="SignalP"/>
    </source>
</evidence>
<feature type="signal peptide" evidence="1">
    <location>
        <begin position="1"/>
        <end position="20"/>
    </location>
</feature>
<dbReference type="RefSeq" id="XP_016646402.1">
    <property type="nucleotide sequence ID" value="XM_016783202.1"/>
</dbReference>
<sequence length="146" mass="16020">MLAQTAVVLYALLTKSFVSASAFSLQGRSRTETALAALAELTVDDGISMKWTRSIYPGEEPVDLYGDAKDIYEAIRVVNPILGQKLCPQSGRLTLVWTPRLVYSNGRVQLVAWSWPLAVKLTQAMLRNISVPSRAIVVLRTENAAV</sequence>
<evidence type="ECO:0000313" key="3">
    <source>
        <dbReference type="Proteomes" id="UP000028545"/>
    </source>
</evidence>
<evidence type="ECO:0000313" key="2">
    <source>
        <dbReference type="EMBL" id="KEZ46603.1"/>
    </source>
</evidence>
<dbReference type="EMBL" id="JOWA01000022">
    <property type="protein sequence ID" value="KEZ46603.1"/>
    <property type="molecule type" value="Genomic_DNA"/>
</dbReference>